<keyword evidence="5" id="KW-0346">Stress response</keyword>
<dbReference type="InterPro" id="IPR029047">
    <property type="entry name" value="HSP70_peptide-bd_sf"/>
</dbReference>
<dbReference type="Gene3D" id="3.90.640.10">
    <property type="entry name" value="Actin, Chain A, domain 4"/>
    <property type="match status" value="1"/>
</dbReference>
<evidence type="ECO:0000256" key="5">
    <source>
        <dbReference type="ARBA" id="ARBA00023016"/>
    </source>
</evidence>
<dbReference type="Pfam" id="PF00012">
    <property type="entry name" value="HSP70"/>
    <property type="match status" value="1"/>
</dbReference>
<name>A0ABV8LBJ4_9NOCA</name>
<evidence type="ECO:0000256" key="2">
    <source>
        <dbReference type="ARBA" id="ARBA00022553"/>
    </source>
</evidence>
<proteinExistence type="inferred from homology"/>
<dbReference type="PROSITE" id="PS00297">
    <property type="entry name" value="HSP70_1"/>
    <property type="match status" value="1"/>
</dbReference>
<protein>
    <submittedName>
        <fullName evidence="8">Hsp70 family protein</fullName>
    </submittedName>
</protein>
<evidence type="ECO:0000256" key="1">
    <source>
        <dbReference type="ARBA" id="ARBA00007381"/>
    </source>
</evidence>
<dbReference type="Gene3D" id="2.60.34.10">
    <property type="entry name" value="Substrate Binding Domain Of DNAk, Chain A, domain 1"/>
    <property type="match status" value="1"/>
</dbReference>
<dbReference type="PRINTS" id="PR00301">
    <property type="entry name" value="HEATSHOCK70"/>
</dbReference>
<evidence type="ECO:0000256" key="7">
    <source>
        <dbReference type="RuleBase" id="RU003322"/>
    </source>
</evidence>
<gene>
    <name evidence="8" type="ORF">ACFOW8_24655</name>
</gene>
<dbReference type="Proteomes" id="UP001595767">
    <property type="component" value="Unassembled WGS sequence"/>
</dbReference>
<dbReference type="SUPFAM" id="SSF53067">
    <property type="entry name" value="Actin-like ATPase domain"/>
    <property type="match status" value="2"/>
</dbReference>
<evidence type="ECO:0000313" key="8">
    <source>
        <dbReference type="EMBL" id="MFC4128119.1"/>
    </source>
</evidence>
<dbReference type="PANTHER" id="PTHR19375">
    <property type="entry name" value="HEAT SHOCK PROTEIN 70KDA"/>
    <property type="match status" value="1"/>
</dbReference>
<keyword evidence="9" id="KW-1185">Reference proteome</keyword>
<accession>A0ABV8LBJ4</accession>
<evidence type="ECO:0000256" key="6">
    <source>
        <dbReference type="ARBA" id="ARBA00023186"/>
    </source>
</evidence>
<dbReference type="EMBL" id="JBHSBA010000015">
    <property type="protein sequence ID" value="MFC4128119.1"/>
    <property type="molecule type" value="Genomic_DNA"/>
</dbReference>
<organism evidence="8 9">
    <name type="scientific">Nocardia rhizosphaerae</name>
    <dbReference type="NCBI Taxonomy" id="1691571"/>
    <lineage>
        <taxon>Bacteria</taxon>
        <taxon>Bacillati</taxon>
        <taxon>Actinomycetota</taxon>
        <taxon>Actinomycetes</taxon>
        <taxon>Mycobacteriales</taxon>
        <taxon>Nocardiaceae</taxon>
        <taxon>Nocardia</taxon>
    </lineage>
</organism>
<keyword evidence="6" id="KW-0143">Chaperone</keyword>
<dbReference type="InterPro" id="IPR018181">
    <property type="entry name" value="Heat_shock_70_CS"/>
</dbReference>
<comment type="similarity">
    <text evidence="1 7">Belongs to the heat shock protein 70 family.</text>
</comment>
<dbReference type="PROSITE" id="PS00329">
    <property type="entry name" value="HSP70_2"/>
    <property type="match status" value="1"/>
</dbReference>
<sequence>MTAHVLGIDLGTTYSAVAAINSAGSAEILPNRDREKLTPSVVLFTGADIVVGTHAKRQSSAFPLDTVQFVKRHMGNPDFRFYPESSDTAYRPEEVSALILKSVVAGAGFTLGQYVADAVITVPAYFDEAQRMATRQAGEIAGLSVLGIVNEPTAAAVSFGLGRNYRGLLLVIDLGGGTLDITVMRCTGEAFDVLAVGGDPQLGGYDFDNAIITWALSEFVRTGGTAFDEDSVAGAQLRERAEDAKRRLSTAESTTLFLTDQERSTTLRLTRAGFAGLSRHLLVRCEYLIVETVEAAGVGFADLDKVLLVGGSTRMPMVRDLVERVTGTAPDISVHPDEAVALGAAIIGELRHAAATSRLPVLAGRRIVEINDVVSHGLGVVADDDRGVPSNCIVVEPNRTVPCQVTADWFTTVTDGQRTLLLQVTEGDEDGVDPRFVRILGRAQLTLAPRPAGSPIRVVFSCDIDGTLHIEVVDLVDGAFLGEMEIERAANLTPADVATSRSQLTWTKVT</sequence>
<dbReference type="RefSeq" id="WP_378553848.1">
    <property type="nucleotide sequence ID" value="NZ_JBHSBA010000015.1"/>
</dbReference>
<evidence type="ECO:0000256" key="4">
    <source>
        <dbReference type="ARBA" id="ARBA00022840"/>
    </source>
</evidence>
<dbReference type="InterPro" id="IPR013126">
    <property type="entry name" value="Hsp_70_fam"/>
</dbReference>
<evidence type="ECO:0000313" key="9">
    <source>
        <dbReference type="Proteomes" id="UP001595767"/>
    </source>
</evidence>
<comment type="caution">
    <text evidence="8">The sequence shown here is derived from an EMBL/GenBank/DDBJ whole genome shotgun (WGS) entry which is preliminary data.</text>
</comment>
<keyword evidence="3 7" id="KW-0547">Nucleotide-binding</keyword>
<evidence type="ECO:0000256" key="3">
    <source>
        <dbReference type="ARBA" id="ARBA00022741"/>
    </source>
</evidence>
<keyword evidence="4 7" id="KW-0067">ATP-binding</keyword>
<dbReference type="PROSITE" id="PS01036">
    <property type="entry name" value="HSP70_3"/>
    <property type="match status" value="1"/>
</dbReference>
<reference evidence="9" key="1">
    <citation type="journal article" date="2019" name="Int. J. Syst. Evol. Microbiol.">
        <title>The Global Catalogue of Microorganisms (GCM) 10K type strain sequencing project: providing services to taxonomists for standard genome sequencing and annotation.</title>
        <authorList>
            <consortium name="The Broad Institute Genomics Platform"/>
            <consortium name="The Broad Institute Genome Sequencing Center for Infectious Disease"/>
            <person name="Wu L."/>
            <person name="Ma J."/>
        </authorList>
    </citation>
    <scope>NUCLEOTIDE SEQUENCE [LARGE SCALE GENOMIC DNA]</scope>
    <source>
        <strain evidence="9">CGMCC 4.7204</strain>
    </source>
</reference>
<dbReference type="CDD" id="cd24029">
    <property type="entry name" value="ASKHA_NBD_HSP70_DnaK_HscA_HscC"/>
    <property type="match status" value="1"/>
</dbReference>
<dbReference type="InterPro" id="IPR043129">
    <property type="entry name" value="ATPase_NBD"/>
</dbReference>
<dbReference type="Gene3D" id="3.30.420.40">
    <property type="match status" value="2"/>
</dbReference>
<keyword evidence="2" id="KW-0597">Phosphoprotein</keyword>
<dbReference type="SUPFAM" id="SSF100920">
    <property type="entry name" value="Heat shock protein 70kD (HSP70), peptide-binding domain"/>
    <property type="match status" value="1"/>
</dbReference>